<evidence type="ECO:0000256" key="1">
    <source>
        <dbReference type="SAM" id="MobiDB-lite"/>
    </source>
</evidence>
<comment type="caution">
    <text evidence="2">The sequence shown here is derived from an EMBL/GenBank/DDBJ whole genome shotgun (WGS) entry which is preliminary data.</text>
</comment>
<name>A0A8K0DAG2_IGNLU</name>
<sequence length="236" mass="27027">MPSPTGDNKEKEIACYLFPFLEDKNNGKNRTREKKKAGGCCSFFSANNKQQQRSPSATKIGSQKRSSSNISASLTGSHTPDRFSREYDDTLYYEDMYGDSSQFDEERRTDSGNIDDSRISVVSESDRSASYKYALCRCSPERRQGKLAFNDSSRSSQPSCSTSLGESLTSYDANLLIPDCEDRPDIYRRFLGPTPDETILVILQWFSDYIIHSYLIKLIRRGVRRCYRRWGRQKTT</sequence>
<feature type="region of interest" description="Disordered" evidence="1">
    <location>
        <begin position="98"/>
        <end position="119"/>
    </location>
</feature>
<organism evidence="2 3">
    <name type="scientific">Ignelater luminosus</name>
    <name type="common">Cucubano</name>
    <name type="synonym">Pyrophorus luminosus</name>
    <dbReference type="NCBI Taxonomy" id="2038154"/>
    <lineage>
        <taxon>Eukaryota</taxon>
        <taxon>Metazoa</taxon>
        <taxon>Ecdysozoa</taxon>
        <taxon>Arthropoda</taxon>
        <taxon>Hexapoda</taxon>
        <taxon>Insecta</taxon>
        <taxon>Pterygota</taxon>
        <taxon>Neoptera</taxon>
        <taxon>Endopterygota</taxon>
        <taxon>Coleoptera</taxon>
        <taxon>Polyphaga</taxon>
        <taxon>Elateriformia</taxon>
        <taxon>Elateroidea</taxon>
        <taxon>Elateridae</taxon>
        <taxon>Agrypninae</taxon>
        <taxon>Pyrophorini</taxon>
        <taxon>Ignelater</taxon>
    </lineage>
</organism>
<proteinExistence type="predicted"/>
<feature type="compositionally biased region" description="Polar residues" evidence="1">
    <location>
        <begin position="46"/>
        <end position="78"/>
    </location>
</feature>
<dbReference type="EMBL" id="VTPC01001291">
    <property type="protein sequence ID" value="KAF2902468.1"/>
    <property type="molecule type" value="Genomic_DNA"/>
</dbReference>
<evidence type="ECO:0000313" key="3">
    <source>
        <dbReference type="Proteomes" id="UP000801492"/>
    </source>
</evidence>
<keyword evidence="3" id="KW-1185">Reference proteome</keyword>
<accession>A0A8K0DAG2</accession>
<gene>
    <name evidence="2" type="ORF">ILUMI_03721</name>
</gene>
<evidence type="ECO:0000313" key="2">
    <source>
        <dbReference type="EMBL" id="KAF2902468.1"/>
    </source>
</evidence>
<dbReference type="OrthoDB" id="6784876at2759"/>
<reference evidence="2" key="1">
    <citation type="submission" date="2019-08" db="EMBL/GenBank/DDBJ databases">
        <title>The genome of the North American firefly Photinus pyralis.</title>
        <authorList>
            <consortium name="Photinus pyralis genome working group"/>
            <person name="Fallon T.R."/>
            <person name="Sander Lower S.E."/>
            <person name="Weng J.-K."/>
        </authorList>
    </citation>
    <scope>NUCLEOTIDE SEQUENCE</scope>
    <source>
        <strain evidence="2">TRF0915ILg1</strain>
        <tissue evidence="2">Whole body</tissue>
    </source>
</reference>
<protein>
    <submittedName>
        <fullName evidence="2">Uncharacterized protein</fullName>
    </submittedName>
</protein>
<feature type="compositionally biased region" description="Basic and acidic residues" evidence="1">
    <location>
        <begin position="104"/>
        <end position="119"/>
    </location>
</feature>
<dbReference type="Proteomes" id="UP000801492">
    <property type="component" value="Unassembled WGS sequence"/>
</dbReference>
<feature type="region of interest" description="Disordered" evidence="1">
    <location>
        <begin position="46"/>
        <end position="85"/>
    </location>
</feature>
<dbReference type="AlphaFoldDB" id="A0A8K0DAG2"/>